<evidence type="ECO:0000313" key="2">
    <source>
        <dbReference type="Proteomes" id="UP001293254"/>
    </source>
</evidence>
<dbReference type="AlphaFoldDB" id="A0AAE1Y1C6"/>
<dbReference type="EMBL" id="JACGWO010000008">
    <property type="protein sequence ID" value="KAK4421687.1"/>
    <property type="molecule type" value="Genomic_DNA"/>
</dbReference>
<gene>
    <name evidence="1" type="ORF">Salat_2119300</name>
</gene>
<comment type="caution">
    <text evidence="1">The sequence shown here is derived from an EMBL/GenBank/DDBJ whole genome shotgun (WGS) entry which is preliminary data.</text>
</comment>
<keyword evidence="2" id="KW-1185">Reference proteome</keyword>
<evidence type="ECO:0000313" key="1">
    <source>
        <dbReference type="EMBL" id="KAK4421687.1"/>
    </source>
</evidence>
<protein>
    <submittedName>
        <fullName evidence="1">Uncharacterized protein</fullName>
    </submittedName>
</protein>
<reference evidence="1" key="2">
    <citation type="journal article" date="2024" name="Plant">
        <title>Genomic evolution and insights into agronomic trait innovations of Sesamum species.</title>
        <authorList>
            <person name="Miao H."/>
            <person name="Wang L."/>
            <person name="Qu L."/>
            <person name="Liu H."/>
            <person name="Sun Y."/>
            <person name="Le M."/>
            <person name="Wang Q."/>
            <person name="Wei S."/>
            <person name="Zheng Y."/>
            <person name="Lin W."/>
            <person name="Duan Y."/>
            <person name="Cao H."/>
            <person name="Xiong S."/>
            <person name="Wang X."/>
            <person name="Wei L."/>
            <person name="Li C."/>
            <person name="Ma Q."/>
            <person name="Ju M."/>
            <person name="Zhao R."/>
            <person name="Li G."/>
            <person name="Mu C."/>
            <person name="Tian Q."/>
            <person name="Mei H."/>
            <person name="Zhang T."/>
            <person name="Gao T."/>
            <person name="Zhang H."/>
        </authorList>
    </citation>
    <scope>NUCLEOTIDE SEQUENCE</scope>
    <source>
        <strain evidence="1">3651</strain>
    </source>
</reference>
<proteinExistence type="predicted"/>
<dbReference type="Proteomes" id="UP001293254">
    <property type="component" value="Unassembled WGS sequence"/>
</dbReference>
<accession>A0AAE1Y1C6</accession>
<name>A0AAE1Y1C6_9LAMI</name>
<sequence>MRNELAIMLGVQLVTKHAKYLGHPYSVGHSKAKNIRARYHSLIHFAITAWDLGPVGGKSPLENRGGWSAIILGQPLLPRPRTFQLIGSSRTLNREAHIAEFITPYHSWREGVIRSEFQDVDAKCILSIPLNDTGSPDEIVWYFEQKLASPGCSRGDAGETLCRRCGSFGAGGVQRLELCVMRLRARRHPPCVRPLNLCTIGVGCLGFTKHCHSYAHYGRMGLTPWGTIGDRCPGIRTLSFHLLGSMVSMQQAHL</sequence>
<reference evidence="1" key="1">
    <citation type="submission" date="2020-06" db="EMBL/GenBank/DDBJ databases">
        <authorList>
            <person name="Li T."/>
            <person name="Hu X."/>
            <person name="Zhang T."/>
            <person name="Song X."/>
            <person name="Zhang H."/>
            <person name="Dai N."/>
            <person name="Sheng W."/>
            <person name="Hou X."/>
            <person name="Wei L."/>
        </authorList>
    </citation>
    <scope>NUCLEOTIDE SEQUENCE</scope>
    <source>
        <strain evidence="1">3651</strain>
        <tissue evidence="1">Leaf</tissue>
    </source>
</reference>
<organism evidence="1 2">
    <name type="scientific">Sesamum alatum</name>
    <dbReference type="NCBI Taxonomy" id="300844"/>
    <lineage>
        <taxon>Eukaryota</taxon>
        <taxon>Viridiplantae</taxon>
        <taxon>Streptophyta</taxon>
        <taxon>Embryophyta</taxon>
        <taxon>Tracheophyta</taxon>
        <taxon>Spermatophyta</taxon>
        <taxon>Magnoliopsida</taxon>
        <taxon>eudicotyledons</taxon>
        <taxon>Gunneridae</taxon>
        <taxon>Pentapetalae</taxon>
        <taxon>asterids</taxon>
        <taxon>lamiids</taxon>
        <taxon>Lamiales</taxon>
        <taxon>Pedaliaceae</taxon>
        <taxon>Sesamum</taxon>
    </lineage>
</organism>